<accession>A0A9W9S700</accession>
<sequence length="84" mass="8973">MALRCWILPEISFSSITLVIRTFPVRLDYGVVSGIVVERAGVEPLNNRVGKREGGVDSKRTTSSSNDDVGILVGRLSAGLGKVS</sequence>
<gene>
    <name evidence="1" type="ORF">N7517_005228</name>
</gene>
<dbReference type="GeneID" id="81462141"/>
<protein>
    <submittedName>
        <fullName evidence="1">Uncharacterized protein</fullName>
    </submittedName>
</protein>
<keyword evidence="2" id="KW-1185">Reference proteome</keyword>
<dbReference type="AlphaFoldDB" id="A0A9W9S700"/>
<organism evidence="1 2">
    <name type="scientific">Penicillium concentricum</name>
    <dbReference type="NCBI Taxonomy" id="293559"/>
    <lineage>
        <taxon>Eukaryota</taxon>
        <taxon>Fungi</taxon>
        <taxon>Dikarya</taxon>
        <taxon>Ascomycota</taxon>
        <taxon>Pezizomycotina</taxon>
        <taxon>Eurotiomycetes</taxon>
        <taxon>Eurotiomycetidae</taxon>
        <taxon>Eurotiales</taxon>
        <taxon>Aspergillaceae</taxon>
        <taxon>Penicillium</taxon>
    </lineage>
</organism>
<evidence type="ECO:0000313" key="2">
    <source>
        <dbReference type="Proteomes" id="UP001147752"/>
    </source>
</evidence>
<proteinExistence type="predicted"/>
<name>A0A9W9S700_9EURO</name>
<dbReference type="EMBL" id="JAPZBT010000002">
    <property type="protein sequence ID" value="KAJ5373222.1"/>
    <property type="molecule type" value="Genomic_DNA"/>
</dbReference>
<reference evidence="1" key="1">
    <citation type="submission" date="2022-12" db="EMBL/GenBank/DDBJ databases">
        <authorList>
            <person name="Petersen C."/>
        </authorList>
    </citation>
    <scope>NUCLEOTIDE SEQUENCE</scope>
    <source>
        <strain evidence="1">IBT 3081</strain>
    </source>
</reference>
<dbReference type="Proteomes" id="UP001147752">
    <property type="component" value="Unassembled WGS sequence"/>
</dbReference>
<evidence type="ECO:0000313" key="1">
    <source>
        <dbReference type="EMBL" id="KAJ5373222.1"/>
    </source>
</evidence>
<comment type="caution">
    <text evidence="1">The sequence shown here is derived from an EMBL/GenBank/DDBJ whole genome shotgun (WGS) entry which is preliminary data.</text>
</comment>
<dbReference type="RefSeq" id="XP_056579208.1">
    <property type="nucleotide sequence ID" value="XM_056722958.1"/>
</dbReference>
<reference evidence="1" key="2">
    <citation type="journal article" date="2023" name="IMA Fungus">
        <title>Comparative genomic study of the Penicillium genus elucidates a diverse pangenome and 15 lateral gene transfer events.</title>
        <authorList>
            <person name="Petersen C."/>
            <person name="Sorensen T."/>
            <person name="Nielsen M.R."/>
            <person name="Sondergaard T.E."/>
            <person name="Sorensen J.L."/>
            <person name="Fitzpatrick D.A."/>
            <person name="Frisvad J.C."/>
            <person name="Nielsen K.L."/>
        </authorList>
    </citation>
    <scope>NUCLEOTIDE SEQUENCE</scope>
    <source>
        <strain evidence="1">IBT 3081</strain>
    </source>
</reference>